<dbReference type="GO" id="GO:0030313">
    <property type="term" value="C:cell envelope"/>
    <property type="evidence" value="ECO:0007669"/>
    <property type="project" value="UniProtKB-SubCell"/>
</dbReference>
<feature type="signal peptide" evidence="5">
    <location>
        <begin position="1"/>
        <end position="21"/>
    </location>
</feature>
<dbReference type="STRING" id="425514.SAMN05443550_103499"/>
<proteinExistence type="predicted"/>
<evidence type="ECO:0000256" key="5">
    <source>
        <dbReference type="SAM" id="SignalP"/>
    </source>
</evidence>
<dbReference type="PROSITE" id="PS51257">
    <property type="entry name" value="PROKAR_LIPOPROTEIN"/>
    <property type="match status" value="1"/>
</dbReference>
<accession>A0A1H4BWW8</accession>
<dbReference type="AlphaFoldDB" id="A0A1H4BWW8"/>
<evidence type="ECO:0000256" key="4">
    <source>
        <dbReference type="ARBA" id="ARBA00023284"/>
    </source>
</evidence>
<dbReference type="CDD" id="cd02966">
    <property type="entry name" value="TlpA_like_family"/>
    <property type="match status" value="1"/>
</dbReference>
<keyword evidence="5" id="KW-0732">Signal</keyword>
<sequence>MIHKFITSLILVASVSCSVFAEGDAYITLHATNKEMMKKSMILTTFKDYLQSNISGVEQIAAPDGTGIYKFHISGIKKFQLFFLNADQNMLIHSYIEAGDDIRIDCSSADAVDVKAENLHFSGKGSTKLIATTRLAFASDRPSPGIALNKKFDRGILDTLVLWVKGQYQSGMQMIQPLKKDISSPVYKMIQTDVYGVAASGVCGYFGGRRKQYASLKDLVDLLADLHRNVPATDMEILSQSASYIDYLIRSGLTVIDLEDIDPRDRPMEMCNALIKMNQGLLREKTLMIYLCRYDFVTKSRNPDQVYAKALEHIKSPFYRNYLTKLAEIRKPGAEAFNFSLPDDKGHVVRLSDFKNKVVMIDNWFTGCTNCAEMAKRIAHEVLPAFINNPDVVFLNVCADRNKAQWLESLQGGKYTHPGSINLFTEGLGESHPFMKKYNFESFPRVILIGRDGRMFSSNMPLKSADMIAKINEALKK</sequence>
<keyword evidence="8" id="KW-1185">Reference proteome</keyword>
<feature type="chain" id="PRO_5011621958" evidence="5">
    <location>
        <begin position="22"/>
        <end position="477"/>
    </location>
</feature>
<evidence type="ECO:0000256" key="3">
    <source>
        <dbReference type="ARBA" id="ARBA00023157"/>
    </source>
</evidence>
<feature type="domain" description="Thioredoxin" evidence="6">
    <location>
        <begin position="330"/>
        <end position="476"/>
    </location>
</feature>
<gene>
    <name evidence="7" type="ORF">SAMN05443550_103499</name>
</gene>
<dbReference type="Proteomes" id="UP000198850">
    <property type="component" value="Unassembled WGS sequence"/>
</dbReference>
<comment type="subcellular location">
    <subcellularLocation>
        <location evidence="1">Cell envelope</location>
    </subcellularLocation>
</comment>
<organism evidence="7 8">
    <name type="scientific">Pedobacter hartonius</name>
    <dbReference type="NCBI Taxonomy" id="425514"/>
    <lineage>
        <taxon>Bacteria</taxon>
        <taxon>Pseudomonadati</taxon>
        <taxon>Bacteroidota</taxon>
        <taxon>Sphingobacteriia</taxon>
        <taxon>Sphingobacteriales</taxon>
        <taxon>Sphingobacteriaceae</taxon>
        <taxon>Pedobacter</taxon>
    </lineage>
</organism>
<evidence type="ECO:0000313" key="7">
    <source>
        <dbReference type="EMBL" id="SEA52574.1"/>
    </source>
</evidence>
<dbReference type="EMBL" id="FNRA01000003">
    <property type="protein sequence ID" value="SEA52574.1"/>
    <property type="molecule type" value="Genomic_DNA"/>
</dbReference>
<dbReference type="InterPro" id="IPR050553">
    <property type="entry name" value="Thioredoxin_ResA/DsbE_sf"/>
</dbReference>
<reference evidence="7 8" key="1">
    <citation type="submission" date="2016-10" db="EMBL/GenBank/DDBJ databases">
        <authorList>
            <person name="de Groot N.N."/>
        </authorList>
    </citation>
    <scope>NUCLEOTIDE SEQUENCE [LARGE SCALE GENOMIC DNA]</scope>
    <source>
        <strain evidence="7 8">DSM 19033</strain>
    </source>
</reference>
<dbReference type="Gene3D" id="3.40.30.10">
    <property type="entry name" value="Glutaredoxin"/>
    <property type="match status" value="1"/>
</dbReference>
<dbReference type="PROSITE" id="PS51352">
    <property type="entry name" value="THIOREDOXIN_2"/>
    <property type="match status" value="1"/>
</dbReference>
<keyword evidence="2" id="KW-0201">Cytochrome c-type biogenesis</keyword>
<dbReference type="PANTHER" id="PTHR42852">
    <property type="entry name" value="THIOL:DISULFIDE INTERCHANGE PROTEIN DSBE"/>
    <property type="match status" value="1"/>
</dbReference>
<dbReference type="InterPro" id="IPR036249">
    <property type="entry name" value="Thioredoxin-like_sf"/>
</dbReference>
<dbReference type="PANTHER" id="PTHR42852:SF6">
    <property type="entry name" value="THIOL:DISULFIDE INTERCHANGE PROTEIN DSBE"/>
    <property type="match status" value="1"/>
</dbReference>
<name>A0A1H4BWW8_9SPHI</name>
<evidence type="ECO:0000256" key="2">
    <source>
        <dbReference type="ARBA" id="ARBA00022748"/>
    </source>
</evidence>
<dbReference type="InterPro" id="IPR013740">
    <property type="entry name" value="Redoxin"/>
</dbReference>
<dbReference type="InterPro" id="IPR013766">
    <property type="entry name" value="Thioredoxin_domain"/>
</dbReference>
<dbReference type="SUPFAM" id="SSF52833">
    <property type="entry name" value="Thioredoxin-like"/>
    <property type="match status" value="1"/>
</dbReference>
<dbReference type="Pfam" id="PF08534">
    <property type="entry name" value="Redoxin"/>
    <property type="match status" value="1"/>
</dbReference>
<evidence type="ECO:0000313" key="8">
    <source>
        <dbReference type="Proteomes" id="UP000198850"/>
    </source>
</evidence>
<dbReference type="GO" id="GO:0017004">
    <property type="term" value="P:cytochrome complex assembly"/>
    <property type="evidence" value="ECO:0007669"/>
    <property type="project" value="UniProtKB-KW"/>
</dbReference>
<protein>
    <submittedName>
        <fullName evidence="7">Peroxiredoxin</fullName>
    </submittedName>
</protein>
<keyword evidence="3" id="KW-1015">Disulfide bond</keyword>
<evidence type="ECO:0000256" key="1">
    <source>
        <dbReference type="ARBA" id="ARBA00004196"/>
    </source>
</evidence>
<evidence type="ECO:0000259" key="6">
    <source>
        <dbReference type="PROSITE" id="PS51352"/>
    </source>
</evidence>
<keyword evidence="4" id="KW-0676">Redox-active center</keyword>